<dbReference type="EMBL" id="BDDD01000570">
    <property type="protein sequence ID" value="GAV67592.1"/>
    <property type="molecule type" value="Genomic_DNA"/>
</dbReference>
<evidence type="ECO:0000256" key="1">
    <source>
        <dbReference type="SAM" id="MobiDB-lite"/>
    </source>
</evidence>
<protein>
    <submittedName>
        <fullName evidence="3">DUF4283 domain-containing protein</fullName>
    </submittedName>
</protein>
<dbReference type="InterPro" id="IPR040256">
    <property type="entry name" value="At4g02000-like"/>
</dbReference>
<reference evidence="4" key="1">
    <citation type="submission" date="2016-04" db="EMBL/GenBank/DDBJ databases">
        <title>Cephalotus genome sequencing.</title>
        <authorList>
            <person name="Fukushima K."/>
            <person name="Hasebe M."/>
            <person name="Fang X."/>
        </authorList>
    </citation>
    <scope>NUCLEOTIDE SEQUENCE [LARGE SCALE GENOMIC DNA]</scope>
    <source>
        <strain evidence="4">cv. St1</strain>
    </source>
</reference>
<name>A0A1Q3BIB2_CEPFO</name>
<dbReference type="PANTHER" id="PTHR31286">
    <property type="entry name" value="GLYCINE-RICH CELL WALL STRUCTURAL PROTEIN 1.8-LIKE"/>
    <property type="match status" value="1"/>
</dbReference>
<dbReference type="Pfam" id="PF14111">
    <property type="entry name" value="DUF4283"/>
    <property type="match status" value="1"/>
</dbReference>
<evidence type="ECO:0000259" key="2">
    <source>
        <dbReference type="Pfam" id="PF14111"/>
    </source>
</evidence>
<dbReference type="InParanoid" id="A0A1Q3BIB2"/>
<dbReference type="InterPro" id="IPR025558">
    <property type="entry name" value="DUF4283"/>
</dbReference>
<feature type="domain" description="DUF4283" evidence="2">
    <location>
        <begin position="95"/>
        <end position="173"/>
    </location>
</feature>
<dbReference type="PANTHER" id="PTHR31286:SF99">
    <property type="entry name" value="DUF4283 DOMAIN-CONTAINING PROTEIN"/>
    <property type="match status" value="1"/>
</dbReference>
<gene>
    <name evidence="3" type="ORF">CFOL_v3_11097</name>
</gene>
<accession>A0A1Q3BIB2</accession>
<sequence length="204" mass="22667">MASPPVTGGEANNPPCTDPSQPPSNVPSYSTAPIPQPKLSYKSTLGCPASAPLIPLSQLPDVPKISINPKSPSSFNGKPLVNLSPPEVKLASEFHSLKLIAKFSLLRPPDDLFEHHVNSTWGLQQSATVSLIDPKHFLIHLQSEDDFARAWSRETKIFDNRRFLLLCWTPDFTKRKDSSFSVTWLRLLGLPLCHTPFFPFKDNI</sequence>
<evidence type="ECO:0000313" key="3">
    <source>
        <dbReference type="EMBL" id="GAV67592.1"/>
    </source>
</evidence>
<feature type="compositionally biased region" description="Pro residues" evidence="1">
    <location>
        <begin position="16"/>
        <end position="25"/>
    </location>
</feature>
<dbReference type="STRING" id="3775.A0A1Q3BIB2"/>
<dbReference type="Proteomes" id="UP000187406">
    <property type="component" value="Unassembled WGS sequence"/>
</dbReference>
<organism evidence="3 4">
    <name type="scientific">Cephalotus follicularis</name>
    <name type="common">Albany pitcher plant</name>
    <dbReference type="NCBI Taxonomy" id="3775"/>
    <lineage>
        <taxon>Eukaryota</taxon>
        <taxon>Viridiplantae</taxon>
        <taxon>Streptophyta</taxon>
        <taxon>Embryophyta</taxon>
        <taxon>Tracheophyta</taxon>
        <taxon>Spermatophyta</taxon>
        <taxon>Magnoliopsida</taxon>
        <taxon>eudicotyledons</taxon>
        <taxon>Gunneridae</taxon>
        <taxon>Pentapetalae</taxon>
        <taxon>rosids</taxon>
        <taxon>fabids</taxon>
        <taxon>Oxalidales</taxon>
        <taxon>Cephalotaceae</taxon>
        <taxon>Cephalotus</taxon>
    </lineage>
</organism>
<dbReference type="OrthoDB" id="1751950at2759"/>
<proteinExistence type="predicted"/>
<keyword evidence="4" id="KW-1185">Reference proteome</keyword>
<feature type="region of interest" description="Disordered" evidence="1">
    <location>
        <begin position="1"/>
        <end position="37"/>
    </location>
</feature>
<dbReference type="AlphaFoldDB" id="A0A1Q3BIB2"/>
<evidence type="ECO:0000313" key="4">
    <source>
        <dbReference type="Proteomes" id="UP000187406"/>
    </source>
</evidence>
<comment type="caution">
    <text evidence="3">The sequence shown here is derived from an EMBL/GenBank/DDBJ whole genome shotgun (WGS) entry which is preliminary data.</text>
</comment>